<protein>
    <submittedName>
        <fullName evidence="1">Uncharacterized protein</fullName>
    </submittedName>
</protein>
<evidence type="ECO:0000313" key="2">
    <source>
        <dbReference type="Proteomes" id="UP000479710"/>
    </source>
</evidence>
<reference evidence="1 2" key="1">
    <citation type="submission" date="2019-11" db="EMBL/GenBank/DDBJ databases">
        <title>Whole genome sequence of Oryza granulata.</title>
        <authorList>
            <person name="Li W."/>
        </authorList>
    </citation>
    <scope>NUCLEOTIDE SEQUENCE [LARGE SCALE GENOMIC DNA]</scope>
    <source>
        <strain evidence="2">cv. Menghai</strain>
        <tissue evidence="1">Leaf</tissue>
    </source>
</reference>
<evidence type="ECO:0000313" key="1">
    <source>
        <dbReference type="EMBL" id="KAF0894984.1"/>
    </source>
</evidence>
<dbReference type="Proteomes" id="UP000479710">
    <property type="component" value="Unassembled WGS sequence"/>
</dbReference>
<dbReference type="AlphaFoldDB" id="A0A6G1C597"/>
<dbReference type="EMBL" id="SPHZ02000010">
    <property type="protein sequence ID" value="KAF0894984.1"/>
    <property type="molecule type" value="Genomic_DNA"/>
</dbReference>
<organism evidence="1 2">
    <name type="scientific">Oryza meyeriana var. granulata</name>
    <dbReference type="NCBI Taxonomy" id="110450"/>
    <lineage>
        <taxon>Eukaryota</taxon>
        <taxon>Viridiplantae</taxon>
        <taxon>Streptophyta</taxon>
        <taxon>Embryophyta</taxon>
        <taxon>Tracheophyta</taxon>
        <taxon>Spermatophyta</taxon>
        <taxon>Magnoliopsida</taxon>
        <taxon>Liliopsida</taxon>
        <taxon>Poales</taxon>
        <taxon>Poaceae</taxon>
        <taxon>BOP clade</taxon>
        <taxon>Oryzoideae</taxon>
        <taxon>Oryzeae</taxon>
        <taxon>Oryzinae</taxon>
        <taxon>Oryza</taxon>
        <taxon>Oryza meyeriana</taxon>
    </lineage>
</organism>
<keyword evidence="2" id="KW-1185">Reference proteome</keyword>
<sequence length="100" mass="10825">MPRMPSPCISAAGTGSAQAATRVEGIEFMSLPANVSDVVDDISRWCHHRYRTISNMLATTEPCFAFRFELPADRGSSTYGDSTWVLAQEVVEGAHIACSS</sequence>
<comment type="caution">
    <text evidence="1">The sequence shown here is derived from an EMBL/GenBank/DDBJ whole genome shotgun (WGS) entry which is preliminary data.</text>
</comment>
<proteinExistence type="predicted"/>
<accession>A0A6G1C597</accession>
<name>A0A6G1C597_9ORYZ</name>
<gene>
    <name evidence="1" type="ORF">E2562_004973</name>
</gene>